<name>A0AAE1DGQ4_9GAST</name>
<feature type="region of interest" description="Disordered" evidence="1">
    <location>
        <begin position="203"/>
        <end position="245"/>
    </location>
</feature>
<evidence type="ECO:0000313" key="3">
    <source>
        <dbReference type="Proteomes" id="UP001283361"/>
    </source>
</evidence>
<proteinExistence type="predicted"/>
<evidence type="ECO:0000256" key="1">
    <source>
        <dbReference type="SAM" id="MobiDB-lite"/>
    </source>
</evidence>
<sequence>MVTGRYTGSRGSYLQHIIEKVLSCNEVESNSIRLVHRPEVIALSLIGISKSTRTLTCDSATLLCRTRDLATLSHLSNSNLVSLLVDRRPGLPYLDFSTFTGHTHPPRYKKLPGYSFQPDQQRLVVDFSNLHSNKVRLTIADVRRPVKSAGFHPSYGYRRPTLYRSRYTFTTHISTLKVLADPDSHKFRKFVKIFLLNFDPPSPSVDGKHSDTRWVARTDSAAVNNDSSEVDKSGGSSSESRSSSF</sequence>
<organism evidence="2 3">
    <name type="scientific">Elysia crispata</name>
    <name type="common">lettuce slug</name>
    <dbReference type="NCBI Taxonomy" id="231223"/>
    <lineage>
        <taxon>Eukaryota</taxon>
        <taxon>Metazoa</taxon>
        <taxon>Spiralia</taxon>
        <taxon>Lophotrochozoa</taxon>
        <taxon>Mollusca</taxon>
        <taxon>Gastropoda</taxon>
        <taxon>Heterobranchia</taxon>
        <taxon>Euthyneura</taxon>
        <taxon>Panpulmonata</taxon>
        <taxon>Sacoglossa</taxon>
        <taxon>Placobranchoidea</taxon>
        <taxon>Plakobranchidae</taxon>
        <taxon>Elysia</taxon>
    </lineage>
</organism>
<comment type="caution">
    <text evidence="2">The sequence shown here is derived from an EMBL/GenBank/DDBJ whole genome shotgun (WGS) entry which is preliminary data.</text>
</comment>
<evidence type="ECO:0000313" key="2">
    <source>
        <dbReference type="EMBL" id="KAK3769951.1"/>
    </source>
</evidence>
<keyword evidence="3" id="KW-1185">Reference proteome</keyword>
<dbReference type="Proteomes" id="UP001283361">
    <property type="component" value="Unassembled WGS sequence"/>
</dbReference>
<dbReference type="EMBL" id="JAWDGP010003874">
    <property type="protein sequence ID" value="KAK3769951.1"/>
    <property type="molecule type" value="Genomic_DNA"/>
</dbReference>
<feature type="compositionally biased region" description="Basic and acidic residues" evidence="1">
    <location>
        <begin position="206"/>
        <end position="216"/>
    </location>
</feature>
<feature type="compositionally biased region" description="Low complexity" evidence="1">
    <location>
        <begin position="233"/>
        <end position="245"/>
    </location>
</feature>
<protein>
    <submittedName>
        <fullName evidence="2">Uncharacterized protein</fullName>
    </submittedName>
</protein>
<reference evidence="2" key="1">
    <citation type="journal article" date="2023" name="G3 (Bethesda)">
        <title>A reference genome for the long-term kleptoplast-retaining sea slug Elysia crispata morphotype clarki.</title>
        <authorList>
            <person name="Eastman K.E."/>
            <person name="Pendleton A.L."/>
            <person name="Shaikh M.A."/>
            <person name="Suttiyut T."/>
            <person name="Ogas R."/>
            <person name="Tomko P."/>
            <person name="Gavelis G."/>
            <person name="Widhalm J.R."/>
            <person name="Wisecaver J.H."/>
        </authorList>
    </citation>
    <scope>NUCLEOTIDE SEQUENCE</scope>
    <source>
        <strain evidence="2">ECLA1</strain>
    </source>
</reference>
<dbReference type="AlphaFoldDB" id="A0AAE1DGQ4"/>
<accession>A0AAE1DGQ4</accession>
<gene>
    <name evidence="2" type="ORF">RRG08_048161</name>
</gene>